<dbReference type="PROSITE" id="PS51375">
    <property type="entry name" value="PPR"/>
    <property type="match status" value="8"/>
</dbReference>
<protein>
    <submittedName>
        <fullName evidence="5">Pentatricopeptide repeat-containing protein</fullName>
    </submittedName>
</protein>
<evidence type="ECO:0000256" key="2">
    <source>
        <dbReference type="ARBA" id="ARBA00022737"/>
    </source>
</evidence>
<evidence type="ECO:0000256" key="3">
    <source>
        <dbReference type="PROSITE-ProRule" id="PRU00708"/>
    </source>
</evidence>
<accession>A0AAP0BT10</accession>
<feature type="repeat" description="PPR" evidence="3">
    <location>
        <begin position="343"/>
        <end position="377"/>
    </location>
</feature>
<feature type="repeat" description="PPR" evidence="3">
    <location>
        <begin position="448"/>
        <end position="482"/>
    </location>
</feature>
<feature type="chain" id="PRO_5043034226" evidence="4">
    <location>
        <begin position="16"/>
        <end position="660"/>
    </location>
</feature>
<dbReference type="Proteomes" id="UP001418222">
    <property type="component" value="Unassembled WGS sequence"/>
</dbReference>
<dbReference type="PANTHER" id="PTHR47447">
    <property type="entry name" value="OS03G0856100 PROTEIN"/>
    <property type="match status" value="1"/>
</dbReference>
<name>A0AAP0BT10_9ASPA</name>
<evidence type="ECO:0000256" key="4">
    <source>
        <dbReference type="SAM" id="SignalP"/>
    </source>
</evidence>
<feature type="repeat" description="PPR" evidence="3">
    <location>
        <begin position="413"/>
        <end position="447"/>
    </location>
</feature>
<dbReference type="Pfam" id="PF13041">
    <property type="entry name" value="PPR_2"/>
    <property type="match status" value="4"/>
</dbReference>
<reference evidence="5 6" key="1">
    <citation type="journal article" date="2022" name="Nat. Plants">
        <title>Genomes of leafy and leafless Platanthera orchids illuminate the evolution of mycoheterotrophy.</title>
        <authorList>
            <person name="Li M.H."/>
            <person name="Liu K.W."/>
            <person name="Li Z."/>
            <person name="Lu H.C."/>
            <person name="Ye Q.L."/>
            <person name="Zhang D."/>
            <person name="Wang J.Y."/>
            <person name="Li Y.F."/>
            <person name="Zhong Z.M."/>
            <person name="Liu X."/>
            <person name="Yu X."/>
            <person name="Liu D.K."/>
            <person name="Tu X.D."/>
            <person name="Liu B."/>
            <person name="Hao Y."/>
            <person name="Liao X.Y."/>
            <person name="Jiang Y.T."/>
            <person name="Sun W.H."/>
            <person name="Chen J."/>
            <person name="Chen Y.Q."/>
            <person name="Ai Y."/>
            <person name="Zhai J.W."/>
            <person name="Wu S.S."/>
            <person name="Zhou Z."/>
            <person name="Hsiao Y.Y."/>
            <person name="Wu W.L."/>
            <person name="Chen Y.Y."/>
            <person name="Lin Y.F."/>
            <person name="Hsu J.L."/>
            <person name="Li C.Y."/>
            <person name="Wang Z.W."/>
            <person name="Zhao X."/>
            <person name="Zhong W.Y."/>
            <person name="Ma X.K."/>
            <person name="Ma L."/>
            <person name="Huang J."/>
            <person name="Chen G.Z."/>
            <person name="Huang M.Z."/>
            <person name="Huang L."/>
            <person name="Peng D.H."/>
            <person name="Luo Y.B."/>
            <person name="Zou S.Q."/>
            <person name="Chen S.P."/>
            <person name="Lan S."/>
            <person name="Tsai W.C."/>
            <person name="Van de Peer Y."/>
            <person name="Liu Z.J."/>
        </authorList>
    </citation>
    <scope>NUCLEOTIDE SEQUENCE [LARGE SCALE GENOMIC DNA]</scope>
    <source>
        <strain evidence="5">Lor287</strain>
    </source>
</reference>
<comment type="similarity">
    <text evidence="1">Belongs to the PPR family. P subfamily.</text>
</comment>
<feature type="signal peptide" evidence="4">
    <location>
        <begin position="1"/>
        <end position="15"/>
    </location>
</feature>
<feature type="repeat" description="PPR" evidence="3">
    <location>
        <begin position="378"/>
        <end position="408"/>
    </location>
</feature>
<dbReference type="InterPro" id="IPR011990">
    <property type="entry name" value="TPR-like_helical_dom_sf"/>
</dbReference>
<keyword evidence="2" id="KW-0677">Repeat</keyword>
<dbReference type="InterPro" id="IPR002885">
    <property type="entry name" value="PPR_rpt"/>
</dbReference>
<evidence type="ECO:0000313" key="5">
    <source>
        <dbReference type="EMBL" id="KAK8949117.1"/>
    </source>
</evidence>
<dbReference type="Gene3D" id="1.25.40.10">
    <property type="entry name" value="Tetratricopeptide repeat domain"/>
    <property type="match status" value="3"/>
</dbReference>
<feature type="repeat" description="PPR" evidence="3">
    <location>
        <begin position="238"/>
        <end position="272"/>
    </location>
</feature>
<dbReference type="Pfam" id="PF01535">
    <property type="entry name" value="PPR"/>
    <property type="match status" value="1"/>
</dbReference>
<feature type="repeat" description="PPR" evidence="3">
    <location>
        <begin position="273"/>
        <end position="307"/>
    </location>
</feature>
<feature type="repeat" description="PPR" evidence="3">
    <location>
        <begin position="202"/>
        <end position="237"/>
    </location>
</feature>
<dbReference type="AlphaFoldDB" id="A0AAP0BT10"/>
<evidence type="ECO:0000256" key="1">
    <source>
        <dbReference type="ARBA" id="ARBA00007626"/>
    </source>
</evidence>
<keyword evidence="6" id="KW-1185">Reference proteome</keyword>
<dbReference type="EMBL" id="JBBWWQ010000004">
    <property type="protein sequence ID" value="KAK8949117.1"/>
    <property type="molecule type" value="Genomic_DNA"/>
</dbReference>
<keyword evidence="4" id="KW-0732">Signal</keyword>
<dbReference type="NCBIfam" id="TIGR00756">
    <property type="entry name" value="PPR"/>
    <property type="match status" value="8"/>
</dbReference>
<evidence type="ECO:0000313" key="6">
    <source>
        <dbReference type="Proteomes" id="UP001418222"/>
    </source>
</evidence>
<sequence length="660" mass="73634">MALLSLSSLPSAAAAAGASSGGHLCSPCPPLSCSSHQLTARRFVLGVSKTLDGATVSSSSSGVVAPRSGNFTRQAAIAEVKGSSHLEASLSRAKGTLRTQDLNIILRYFGESRRWREVTQLFDWMQQNEMLNFASYSSFIKYMRISRNPMKALQVYDGITDKSTRVNLSICNSILGCLAQNGRFKSSMKLFSKMKDSGLLPDLVTYSALIAGCGKEEDGYVKAMQLVRELESSGFHKDSVLYGSLIAICASNNLCEEAEEYFKQMMAENCTPNIFHYSSLLNAYSVSGDYVKADQLIRNMKDSGLVPNKVVLTTLLKVYARGGLFEKSRELLTELEAFGYAEDEMPYCLLMDNLAKAGHIGEAREVFDKMKGKNVISDGYAYSIMISAFCRGGMLQDAKKLAKDFENNYEKYDIVMLNTLLRAYCNAGDMDSVMKMLRKMDEISINPDWNTFHILIKYFCREKLFQLAYQTIEDMHSKGHKLNEELCLSLITQLADAGSPSESYSVYNMLRYSNRNVCKSLHETILNILVEAGLMKDAYVVMKDNMETISARSLEKFAISFMKSGNINLINDVIKAFHRLGHNVDMEIFSVAISRYSEKSEKNDLLLSLLRWMPAHGYAVDSSSRNLLLRKSHVLGQKQLIAEILSKQHGSRKQVSPPAD</sequence>
<feature type="repeat" description="PPR" evidence="3">
    <location>
        <begin position="167"/>
        <end position="201"/>
    </location>
</feature>
<gene>
    <name evidence="5" type="ORF">KSP39_PZI005823</name>
</gene>
<dbReference type="PANTHER" id="PTHR47447:SF21">
    <property type="entry name" value="PENTACOTRIPEPTIDE-REPEAT REGION OF PRORP DOMAIN-CONTAINING PROTEIN"/>
    <property type="match status" value="1"/>
</dbReference>
<comment type="caution">
    <text evidence="5">The sequence shown here is derived from an EMBL/GenBank/DDBJ whole genome shotgun (WGS) entry which is preliminary data.</text>
</comment>
<organism evidence="5 6">
    <name type="scientific">Platanthera zijinensis</name>
    <dbReference type="NCBI Taxonomy" id="2320716"/>
    <lineage>
        <taxon>Eukaryota</taxon>
        <taxon>Viridiplantae</taxon>
        <taxon>Streptophyta</taxon>
        <taxon>Embryophyta</taxon>
        <taxon>Tracheophyta</taxon>
        <taxon>Spermatophyta</taxon>
        <taxon>Magnoliopsida</taxon>
        <taxon>Liliopsida</taxon>
        <taxon>Asparagales</taxon>
        <taxon>Orchidaceae</taxon>
        <taxon>Orchidoideae</taxon>
        <taxon>Orchideae</taxon>
        <taxon>Orchidinae</taxon>
        <taxon>Platanthera</taxon>
    </lineage>
</organism>
<proteinExistence type="inferred from homology"/>